<dbReference type="PANTHER" id="PTHR12001:SF85">
    <property type="entry name" value="SHORT CHAIN ISOPRENYL DIPHOSPHATE SYNTHASE"/>
    <property type="match status" value="1"/>
</dbReference>
<dbReference type="EMBL" id="BAGZ01000005">
    <property type="protein sequence ID" value="GAB77618.1"/>
    <property type="molecule type" value="Genomic_DNA"/>
</dbReference>
<dbReference type="SFLD" id="SFLDG01017">
    <property type="entry name" value="Polyprenyl_Transferase_Like"/>
    <property type="match status" value="1"/>
</dbReference>
<dbReference type="InterPro" id="IPR008949">
    <property type="entry name" value="Isoprenoid_synthase_dom_sf"/>
</dbReference>
<dbReference type="GO" id="GO:0004659">
    <property type="term" value="F:prenyltransferase activity"/>
    <property type="evidence" value="ECO:0007669"/>
    <property type="project" value="InterPro"/>
</dbReference>
<evidence type="ECO:0000256" key="4">
    <source>
        <dbReference type="ARBA" id="ARBA00022723"/>
    </source>
</evidence>
<dbReference type="RefSeq" id="WP_006502370.1">
    <property type="nucleotide sequence ID" value="NZ_BAGZ01000005.1"/>
</dbReference>
<dbReference type="InterPro" id="IPR033749">
    <property type="entry name" value="Polyprenyl_synt_CS"/>
</dbReference>
<dbReference type="PROSITE" id="PS00444">
    <property type="entry name" value="POLYPRENYL_SYNTHASE_2"/>
    <property type="match status" value="1"/>
</dbReference>
<evidence type="ECO:0000313" key="8">
    <source>
        <dbReference type="Proteomes" id="UP000008495"/>
    </source>
</evidence>
<comment type="caution">
    <text evidence="7">The sequence shown here is derived from an EMBL/GenBank/DDBJ whole genome shotgun (WGS) entry which is preliminary data.</text>
</comment>
<gene>
    <name evidence="7" type="ORF">AUCHE_05_05330</name>
</gene>
<keyword evidence="5" id="KW-0460">Magnesium</keyword>
<dbReference type="PANTHER" id="PTHR12001">
    <property type="entry name" value="GERANYLGERANYL PYROPHOSPHATE SYNTHASE"/>
    <property type="match status" value="1"/>
</dbReference>
<name>K6V5X4_9MICO</name>
<dbReference type="InterPro" id="IPR000092">
    <property type="entry name" value="Polyprenyl_synt"/>
</dbReference>
<dbReference type="GO" id="GO:0008299">
    <property type="term" value="P:isoprenoid biosynthetic process"/>
    <property type="evidence" value="ECO:0007669"/>
    <property type="project" value="InterPro"/>
</dbReference>
<dbReference type="PROSITE" id="PS00723">
    <property type="entry name" value="POLYPRENYL_SYNTHASE_1"/>
    <property type="match status" value="1"/>
</dbReference>
<keyword evidence="8" id="KW-1185">Reference proteome</keyword>
<dbReference type="SUPFAM" id="SSF48576">
    <property type="entry name" value="Terpenoid synthases"/>
    <property type="match status" value="1"/>
</dbReference>
<sequence>MSSAWDLGIFRHHVQERIDAEMARQRVVLAELGPDMAQLVDAVEGLLAGGKRLRAAFCHSGYLACGGSHTEQMISVATAMEMFQAAALLHDDVMDDSATRRGRATAHRALANRHDEESWAGDADRFGVSGAILAGDLCLVWTDEMVAGSGLPADELDRARTVFDVMRTQLMGGQFLDVLVSARGWDGLATTERIEQTRQVVRYKSAKYSVEHPLLIGAHAAGVDAEDATHLSAYGLALGEAFQLRDDVLGIFGDPSTTGKPAGDDLREGKRTVLMALALDALDASDTATMTAGLGRNDLAAEEIETMRELVRRSGALDLHEEIIVEQSAIARAELAAATGLTDMGRAALEELIDIATERDS</sequence>
<protein>
    <submittedName>
        <fullName evidence="7">Putative polyprenyl synthase</fullName>
    </submittedName>
</protein>
<dbReference type="Pfam" id="PF00348">
    <property type="entry name" value="polyprenyl_synt"/>
    <property type="match status" value="1"/>
</dbReference>
<dbReference type="STRING" id="100225.SAMN05421595_1456"/>
<dbReference type="AlphaFoldDB" id="K6V5X4"/>
<evidence type="ECO:0000256" key="6">
    <source>
        <dbReference type="RuleBase" id="RU004466"/>
    </source>
</evidence>
<organism evidence="7 8">
    <name type="scientific">Austwickia chelonae NBRC 105200</name>
    <dbReference type="NCBI Taxonomy" id="1184607"/>
    <lineage>
        <taxon>Bacteria</taxon>
        <taxon>Bacillati</taxon>
        <taxon>Actinomycetota</taxon>
        <taxon>Actinomycetes</taxon>
        <taxon>Micrococcales</taxon>
        <taxon>Dermatophilaceae</taxon>
        <taxon>Austwickia</taxon>
    </lineage>
</organism>
<evidence type="ECO:0000256" key="2">
    <source>
        <dbReference type="ARBA" id="ARBA00006706"/>
    </source>
</evidence>
<comment type="cofactor">
    <cofactor evidence="1">
        <name>Mg(2+)</name>
        <dbReference type="ChEBI" id="CHEBI:18420"/>
    </cofactor>
</comment>
<dbReference type="SFLD" id="SFLDS00005">
    <property type="entry name" value="Isoprenoid_Synthase_Type_I"/>
    <property type="match status" value="1"/>
</dbReference>
<dbReference type="Gene3D" id="1.10.600.10">
    <property type="entry name" value="Farnesyl Diphosphate Synthase"/>
    <property type="match status" value="1"/>
</dbReference>
<dbReference type="GO" id="GO:0046872">
    <property type="term" value="F:metal ion binding"/>
    <property type="evidence" value="ECO:0007669"/>
    <property type="project" value="UniProtKB-KW"/>
</dbReference>
<dbReference type="CDD" id="cd00685">
    <property type="entry name" value="Trans_IPPS_HT"/>
    <property type="match status" value="1"/>
</dbReference>
<accession>K6V5X4</accession>
<keyword evidence="3 6" id="KW-0808">Transferase</keyword>
<evidence type="ECO:0000256" key="1">
    <source>
        <dbReference type="ARBA" id="ARBA00001946"/>
    </source>
</evidence>
<keyword evidence="4" id="KW-0479">Metal-binding</keyword>
<comment type="similarity">
    <text evidence="2 6">Belongs to the FPP/GGPP synthase family.</text>
</comment>
<dbReference type="Proteomes" id="UP000008495">
    <property type="component" value="Unassembled WGS sequence"/>
</dbReference>
<evidence type="ECO:0000256" key="3">
    <source>
        <dbReference type="ARBA" id="ARBA00022679"/>
    </source>
</evidence>
<proteinExistence type="inferred from homology"/>
<dbReference type="eggNOG" id="COG0142">
    <property type="taxonomic scope" value="Bacteria"/>
</dbReference>
<evidence type="ECO:0000313" key="7">
    <source>
        <dbReference type="EMBL" id="GAB77618.1"/>
    </source>
</evidence>
<reference evidence="7 8" key="1">
    <citation type="submission" date="2012-08" db="EMBL/GenBank/DDBJ databases">
        <title>Whole genome shotgun sequence of Austwickia chelonae NBRC 105200.</title>
        <authorList>
            <person name="Yoshida I."/>
            <person name="Hosoyama A."/>
            <person name="Tsuchikane K."/>
            <person name="Katsumata H."/>
            <person name="Ando Y."/>
            <person name="Ohji S."/>
            <person name="Hamada M."/>
            <person name="Tamura T."/>
            <person name="Yamazoe A."/>
            <person name="Yamazaki S."/>
            <person name="Fujita N."/>
        </authorList>
    </citation>
    <scope>NUCLEOTIDE SEQUENCE [LARGE SCALE GENOMIC DNA]</scope>
    <source>
        <strain evidence="7 8">NBRC 105200</strain>
    </source>
</reference>
<evidence type="ECO:0000256" key="5">
    <source>
        <dbReference type="ARBA" id="ARBA00022842"/>
    </source>
</evidence>